<feature type="domain" description="Peptidase M1 membrane alanine aminopeptidase" evidence="14">
    <location>
        <begin position="277"/>
        <end position="441"/>
    </location>
</feature>
<dbReference type="InterPro" id="IPR034016">
    <property type="entry name" value="M1_APN-typ"/>
</dbReference>
<keyword evidence="3" id="KW-0336">GPI-anchor</keyword>
<dbReference type="InterPro" id="IPR050344">
    <property type="entry name" value="Peptidase_M1_aminopeptidases"/>
</dbReference>
<evidence type="ECO:0000256" key="12">
    <source>
        <dbReference type="PIRSR" id="PIRSR634016-4"/>
    </source>
</evidence>
<feature type="non-terminal residue" evidence="17">
    <location>
        <position position="1"/>
    </location>
</feature>
<keyword evidence="7 11" id="KW-0862">Zinc</keyword>
<evidence type="ECO:0000256" key="10">
    <source>
        <dbReference type="PIRSR" id="PIRSR634016-1"/>
    </source>
</evidence>
<keyword evidence="13" id="KW-0472">Membrane</keyword>
<dbReference type="PANTHER" id="PTHR11533">
    <property type="entry name" value="PROTEASE M1 ZINC METALLOPROTEASE"/>
    <property type="match status" value="1"/>
</dbReference>
<keyword evidence="18" id="KW-1185">Reference proteome</keyword>
<organism evidence="17 18">
    <name type="scientific">Acromyrmex heyeri</name>
    <dbReference type="NCBI Taxonomy" id="230685"/>
    <lineage>
        <taxon>Eukaryota</taxon>
        <taxon>Metazoa</taxon>
        <taxon>Ecdysozoa</taxon>
        <taxon>Arthropoda</taxon>
        <taxon>Hexapoda</taxon>
        <taxon>Insecta</taxon>
        <taxon>Pterygota</taxon>
        <taxon>Neoptera</taxon>
        <taxon>Endopterygota</taxon>
        <taxon>Hymenoptera</taxon>
        <taxon>Apocrita</taxon>
        <taxon>Aculeata</taxon>
        <taxon>Formicoidea</taxon>
        <taxon>Formicidae</taxon>
        <taxon>Myrmicinae</taxon>
        <taxon>Acromyrmex</taxon>
    </lineage>
</organism>
<dbReference type="Pfam" id="PF17900">
    <property type="entry name" value="Peptidase_M1_N"/>
    <property type="match status" value="2"/>
</dbReference>
<dbReference type="InterPro" id="IPR001930">
    <property type="entry name" value="Peptidase_M1"/>
</dbReference>
<accession>A0A836JS41</accession>
<comment type="subcellular location">
    <subcellularLocation>
        <location evidence="1">Cell membrane</location>
        <topology evidence="1">Lipid-anchor</topology>
        <topology evidence="1">GPI-anchor</topology>
    </subcellularLocation>
</comment>
<evidence type="ECO:0000256" key="8">
    <source>
        <dbReference type="ARBA" id="ARBA00023049"/>
    </source>
</evidence>
<dbReference type="AlphaFoldDB" id="A0A836JS41"/>
<evidence type="ECO:0000259" key="15">
    <source>
        <dbReference type="Pfam" id="PF11838"/>
    </source>
</evidence>
<evidence type="ECO:0000313" key="18">
    <source>
        <dbReference type="Proteomes" id="UP000670152"/>
    </source>
</evidence>
<keyword evidence="13" id="KW-0812">Transmembrane</keyword>
<evidence type="ECO:0000256" key="9">
    <source>
        <dbReference type="ARBA" id="ARBA00023288"/>
    </source>
</evidence>
<feature type="transmembrane region" description="Helical" evidence="13">
    <location>
        <begin position="676"/>
        <end position="694"/>
    </location>
</feature>
<keyword evidence="3" id="KW-0325">Glycoprotein</keyword>
<comment type="similarity">
    <text evidence="2">Belongs to the peptidase M1 family.</text>
</comment>
<dbReference type="Gene3D" id="1.25.50.20">
    <property type="match status" value="2"/>
</dbReference>
<feature type="binding site" evidence="11">
    <location>
        <position position="350"/>
    </location>
    <ligand>
        <name>Zn(2+)</name>
        <dbReference type="ChEBI" id="CHEBI:29105"/>
        <note>catalytic</note>
    </ligand>
</feature>
<dbReference type="InterPro" id="IPR024571">
    <property type="entry name" value="ERAP1-like_C_dom"/>
</dbReference>
<feature type="binding site" evidence="11">
    <location>
        <position position="354"/>
    </location>
    <ligand>
        <name>Zn(2+)</name>
        <dbReference type="ChEBI" id="CHEBI:29105"/>
        <note>catalytic</note>
    </ligand>
</feature>
<dbReference type="InterPro" id="IPR042097">
    <property type="entry name" value="Aminopeptidase_N-like_N_sf"/>
</dbReference>
<dbReference type="GO" id="GO:0008270">
    <property type="term" value="F:zinc ion binding"/>
    <property type="evidence" value="ECO:0007669"/>
    <property type="project" value="InterPro"/>
</dbReference>
<sequence>MDFIKALCLVTLTIIIYDLKNEMYDLKNKKNEIRSAVEQIDRLPTYIVPTNYNIKLIPYFENYTLYTLEGETSIRIRIYQKTQYIYLHQYFLVIFDTPTLINEDNGNSYKLLWEQHIMYNSTTHILTFYLAEDLSPGFYILNMKFYGMPVHPKENILNSFINGTDVIWLNTGHFQPIRGRRLFPCWDEPAFKTTFKISILHHENYTALSNTPIQKLEFADNNMVWTHFRTTPLMSTYHVAVVLTNFLSDSINANAFEHQAIWCTTDSAQYTKFAENIFEIVTSHLGTRWNKKIAKLDHVVLPESENMWDWHFRDGMSLWGLIFYRERKIIYNEAIDPPSRKIEITRLVVHEIAHYLSNNLIRLSWWSYLWITDGIAGLLAANAINEIFPDSRISDLFVVQMQHDSLNLDTHSLMKPLQQKINDIADIDLLFTSVSYIKGKYPVVNVIQDSRNDHVIISHKGNSWWIPITYTTQTDLHFNDTKPYYWLTPYTEKIIIPNIKQFDWIILNLQQTGYYRVNYDLTMWQRIISYLNSDNYKNIHILNRAQILDDAFYFAIEEKSLNLSTFWNLSHYLSRETDYVAWYPMIKIEIFKIQIAKWACVLGDSDCRIIATSRLEWHFTNPEKHKYIYCLVYTSVLIMHNTSKKTMDRMEQQIEFMHETILKITKSLERTNNKMIIFRYIAYFKLWNLLYFMVKNLRRTSSYFSMFLFVTYYFLRECILLRITFIILSYFMKNEKNEFHSAVEQINRLPTYTVPTNYNIKLIPYFKKNSTAYTLRGETSTRIHIHKKTRNICFHQYFLFIFNISTLINEDNGIYLFLWPQYTHYNPVTHILTFYLTQDLLPGFYILNIKFYGMSILPKENDLKISYINRTPDVMWLNAVYFQPIRGRRLFPCWDEPAFKATFNISILHHENYTALSNMPIQKLEFTDNNMVWTHFRTTPLMSTYHVAVVLTNFHSHRINANTSEHQAIWCRIYSAQYTKFAENIFEIVTSHLGIRWNKKIAKLDHVVLPESENMWNWYLRDGMSQWGLIFYRETRVLYNEAIDPPSRKIEIMRLVTHEVVHHWLNNLVRLSWWSYLWIIDGIAGLLAANAINEVAFLFTCIFGIGELI</sequence>
<evidence type="ECO:0000256" key="6">
    <source>
        <dbReference type="ARBA" id="ARBA00022801"/>
    </source>
</evidence>
<evidence type="ECO:0000256" key="1">
    <source>
        <dbReference type="ARBA" id="ARBA00004609"/>
    </source>
</evidence>
<keyword evidence="8" id="KW-0482">Metalloprotease</keyword>
<dbReference type="EMBL" id="JAANIB010006018">
    <property type="protein sequence ID" value="KAG5329961.1"/>
    <property type="molecule type" value="Genomic_DNA"/>
</dbReference>
<protein>
    <submittedName>
        <fullName evidence="17">APM1 Aminopeptidase</fullName>
    </submittedName>
</protein>
<keyword evidence="6" id="KW-0378">Hydrolase</keyword>
<feature type="domain" description="Aminopeptidase N-like N-terminal" evidence="16">
    <location>
        <begin position="754"/>
        <end position="945"/>
    </location>
</feature>
<dbReference type="SUPFAM" id="SSF63737">
    <property type="entry name" value="Leukotriene A4 hydrolase N-terminal domain"/>
    <property type="match status" value="2"/>
</dbReference>
<evidence type="ECO:0000256" key="13">
    <source>
        <dbReference type="SAM" id="Phobius"/>
    </source>
</evidence>
<dbReference type="GO" id="GO:0005615">
    <property type="term" value="C:extracellular space"/>
    <property type="evidence" value="ECO:0007669"/>
    <property type="project" value="TreeGrafter"/>
</dbReference>
<evidence type="ECO:0000256" key="11">
    <source>
        <dbReference type="PIRSR" id="PIRSR634016-3"/>
    </source>
</evidence>
<dbReference type="GO" id="GO:0070006">
    <property type="term" value="F:metalloaminopeptidase activity"/>
    <property type="evidence" value="ECO:0007669"/>
    <property type="project" value="TreeGrafter"/>
</dbReference>
<feature type="domain" description="Aminopeptidase N-like N-terminal" evidence="16">
    <location>
        <begin position="48"/>
        <end position="237"/>
    </location>
</feature>
<dbReference type="CDD" id="cd09601">
    <property type="entry name" value="M1_APN-Q_like"/>
    <property type="match status" value="1"/>
</dbReference>
<dbReference type="PRINTS" id="PR00756">
    <property type="entry name" value="ALADIPTASE"/>
</dbReference>
<comment type="caution">
    <text evidence="17">The sequence shown here is derived from an EMBL/GenBank/DDBJ whole genome shotgun (WGS) entry which is preliminary data.</text>
</comment>
<comment type="cofactor">
    <cofactor evidence="11">
        <name>Zn(2+)</name>
        <dbReference type="ChEBI" id="CHEBI:29105"/>
    </cofactor>
    <text evidence="11">Binds 1 zinc ion per subunit.</text>
</comment>
<dbReference type="Gene3D" id="2.60.40.1910">
    <property type="match status" value="1"/>
</dbReference>
<dbReference type="Pfam" id="PF01433">
    <property type="entry name" value="Peptidase_M1"/>
    <property type="match status" value="2"/>
</dbReference>
<dbReference type="GO" id="GO:0043171">
    <property type="term" value="P:peptide catabolic process"/>
    <property type="evidence" value="ECO:0007669"/>
    <property type="project" value="TreeGrafter"/>
</dbReference>
<feature type="non-terminal residue" evidence="17">
    <location>
        <position position="1109"/>
    </location>
</feature>
<dbReference type="GO" id="GO:0005737">
    <property type="term" value="C:cytoplasm"/>
    <property type="evidence" value="ECO:0007669"/>
    <property type="project" value="TreeGrafter"/>
</dbReference>
<name>A0A836JS41_9HYME</name>
<dbReference type="InterPro" id="IPR027268">
    <property type="entry name" value="Peptidase_M4/M1_CTD_sf"/>
</dbReference>
<proteinExistence type="inferred from homology"/>
<dbReference type="Gene3D" id="2.60.40.1730">
    <property type="entry name" value="tricorn interacting facor f3 domain"/>
    <property type="match status" value="2"/>
</dbReference>
<evidence type="ECO:0000256" key="7">
    <source>
        <dbReference type="ARBA" id="ARBA00022833"/>
    </source>
</evidence>
<dbReference type="GO" id="GO:0005886">
    <property type="term" value="C:plasma membrane"/>
    <property type="evidence" value="ECO:0007669"/>
    <property type="project" value="UniProtKB-SubCell"/>
</dbReference>
<dbReference type="SUPFAM" id="SSF55486">
    <property type="entry name" value="Metalloproteases ('zincins'), catalytic domain"/>
    <property type="match status" value="2"/>
</dbReference>
<evidence type="ECO:0000256" key="5">
    <source>
        <dbReference type="ARBA" id="ARBA00022723"/>
    </source>
</evidence>
<gene>
    <name evidence="17" type="primary">Apm1</name>
    <name evidence="17" type="ORF">G6Z77_0002252</name>
</gene>
<dbReference type="GO" id="GO:0098552">
    <property type="term" value="C:side of membrane"/>
    <property type="evidence" value="ECO:0007669"/>
    <property type="project" value="UniProtKB-KW"/>
</dbReference>
<keyword evidence="9" id="KW-0449">Lipoprotein</keyword>
<evidence type="ECO:0000313" key="17">
    <source>
        <dbReference type="EMBL" id="KAG5329961.1"/>
    </source>
</evidence>
<keyword evidence="4" id="KW-0645">Protease</keyword>
<dbReference type="Gene3D" id="1.10.390.10">
    <property type="entry name" value="Neutral Protease Domain 2"/>
    <property type="match status" value="2"/>
</dbReference>
<feature type="domain" description="ERAP1-like C-terminal" evidence="15">
    <location>
        <begin position="504"/>
        <end position="585"/>
    </location>
</feature>
<keyword evidence="13" id="KW-1133">Transmembrane helix</keyword>
<dbReference type="PANTHER" id="PTHR11533:SF299">
    <property type="entry name" value="AMINOPEPTIDASE"/>
    <property type="match status" value="1"/>
</dbReference>
<evidence type="ECO:0000259" key="16">
    <source>
        <dbReference type="Pfam" id="PF17900"/>
    </source>
</evidence>
<evidence type="ECO:0000256" key="3">
    <source>
        <dbReference type="ARBA" id="ARBA00022622"/>
    </source>
</evidence>
<evidence type="ECO:0000259" key="14">
    <source>
        <dbReference type="Pfam" id="PF01433"/>
    </source>
</evidence>
<dbReference type="Proteomes" id="UP000670152">
    <property type="component" value="Unassembled WGS sequence"/>
</dbReference>
<dbReference type="GO" id="GO:0006508">
    <property type="term" value="P:proteolysis"/>
    <property type="evidence" value="ECO:0007669"/>
    <property type="project" value="UniProtKB-KW"/>
</dbReference>
<evidence type="ECO:0000256" key="4">
    <source>
        <dbReference type="ARBA" id="ARBA00022670"/>
    </source>
</evidence>
<feature type="transmembrane region" description="Helical" evidence="13">
    <location>
        <begin position="706"/>
        <end position="731"/>
    </location>
</feature>
<feature type="active site" description="Proton acceptor" evidence="10">
    <location>
        <position position="351"/>
    </location>
</feature>
<feature type="domain" description="Peptidase M1 membrane alanine aminopeptidase" evidence="14">
    <location>
        <begin position="985"/>
        <end position="1094"/>
    </location>
</feature>
<dbReference type="InterPro" id="IPR045357">
    <property type="entry name" value="Aminopeptidase_N-like_N"/>
</dbReference>
<dbReference type="OrthoDB" id="7549261at2759"/>
<evidence type="ECO:0000256" key="2">
    <source>
        <dbReference type="ARBA" id="ARBA00010136"/>
    </source>
</evidence>
<dbReference type="Pfam" id="PF11838">
    <property type="entry name" value="ERAP1_C"/>
    <property type="match status" value="1"/>
</dbReference>
<keyword evidence="5 11" id="KW-0479">Metal-binding</keyword>
<dbReference type="GO" id="GO:0042277">
    <property type="term" value="F:peptide binding"/>
    <property type="evidence" value="ECO:0007669"/>
    <property type="project" value="TreeGrafter"/>
</dbReference>
<feature type="site" description="Transition state stabilizer" evidence="12">
    <location>
        <position position="436"/>
    </location>
</feature>
<dbReference type="InterPro" id="IPR014782">
    <property type="entry name" value="Peptidase_M1_dom"/>
</dbReference>
<keyword evidence="17" id="KW-0031">Aminopeptidase</keyword>
<reference evidence="17 18" key="1">
    <citation type="submission" date="2020-02" db="EMBL/GenBank/DDBJ databases">
        <title>Relaxed selection underlies rapid genomic changes in the transitions from sociality to social parasitism in ants.</title>
        <authorList>
            <person name="Bi X."/>
        </authorList>
    </citation>
    <scope>NUCLEOTIDE SEQUENCE [LARGE SCALE GENOMIC DNA]</scope>
    <source>
        <strain evidence="17">BGI-DK2014b</strain>
        <tissue evidence="17">Whole body</tissue>
    </source>
</reference>